<accession>A0ABU6U0C0</accession>
<dbReference type="EMBL" id="JASCZI010095944">
    <property type="protein sequence ID" value="MED6154120.1"/>
    <property type="molecule type" value="Genomic_DNA"/>
</dbReference>
<evidence type="ECO:0000313" key="1">
    <source>
        <dbReference type="EMBL" id="MED6154120.1"/>
    </source>
</evidence>
<proteinExistence type="predicted"/>
<reference evidence="1 2" key="1">
    <citation type="journal article" date="2023" name="Plants (Basel)">
        <title>Bridging the Gap: Combining Genomics and Transcriptomics Approaches to Understand Stylosanthes scabra, an Orphan Legume from the Brazilian Caatinga.</title>
        <authorList>
            <person name="Ferreira-Neto J.R.C."/>
            <person name="da Silva M.D."/>
            <person name="Binneck E."/>
            <person name="de Melo N.F."/>
            <person name="da Silva R.H."/>
            <person name="de Melo A.L.T.M."/>
            <person name="Pandolfi V."/>
            <person name="Bustamante F.O."/>
            <person name="Brasileiro-Vidal A.C."/>
            <person name="Benko-Iseppon A.M."/>
        </authorList>
    </citation>
    <scope>NUCLEOTIDE SEQUENCE [LARGE SCALE GENOMIC DNA]</scope>
    <source>
        <tissue evidence="1">Leaves</tissue>
    </source>
</reference>
<evidence type="ECO:0000313" key="2">
    <source>
        <dbReference type="Proteomes" id="UP001341840"/>
    </source>
</evidence>
<keyword evidence="2" id="KW-1185">Reference proteome</keyword>
<sequence>DEIEEFEDEDEELAFLLKRFNHLGQRKNFKFKNKEKNYICIVKMINNNQRIEDSIESKQQQQQEDQVHKD</sequence>
<organism evidence="1 2">
    <name type="scientific">Stylosanthes scabra</name>
    <dbReference type="NCBI Taxonomy" id="79078"/>
    <lineage>
        <taxon>Eukaryota</taxon>
        <taxon>Viridiplantae</taxon>
        <taxon>Streptophyta</taxon>
        <taxon>Embryophyta</taxon>
        <taxon>Tracheophyta</taxon>
        <taxon>Spermatophyta</taxon>
        <taxon>Magnoliopsida</taxon>
        <taxon>eudicotyledons</taxon>
        <taxon>Gunneridae</taxon>
        <taxon>Pentapetalae</taxon>
        <taxon>rosids</taxon>
        <taxon>fabids</taxon>
        <taxon>Fabales</taxon>
        <taxon>Fabaceae</taxon>
        <taxon>Papilionoideae</taxon>
        <taxon>50 kb inversion clade</taxon>
        <taxon>dalbergioids sensu lato</taxon>
        <taxon>Dalbergieae</taxon>
        <taxon>Pterocarpus clade</taxon>
        <taxon>Stylosanthes</taxon>
    </lineage>
</organism>
<dbReference type="Proteomes" id="UP001341840">
    <property type="component" value="Unassembled WGS sequence"/>
</dbReference>
<gene>
    <name evidence="1" type="ORF">PIB30_108959</name>
</gene>
<comment type="caution">
    <text evidence="1">The sequence shown here is derived from an EMBL/GenBank/DDBJ whole genome shotgun (WGS) entry which is preliminary data.</text>
</comment>
<protein>
    <submittedName>
        <fullName evidence="1">Uncharacterized protein</fullName>
    </submittedName>
</protein>
<name>A0ABU6U0C0_9FABA</name>
<feature type="non-terminal residue" evidence="1">
    <location>
        <position position="1"/>
    </location>
</feature>